<dbReference type="GO" id="GO:0016020">
    <property type="term" value="C:membrane"/>
    <property type="evidence" value="ECO:0007669"/>
    <property type="project" value="UniProtKB-SubCell"/>
</dbReference>
<feature type="transmembrane region" description="Helical" evidence="7">
    <location>
        <begin position="199"/>
        <end position="218"/>
    </location>
</feature>
<gene>
    <name evidence="9" type="ORF">HN018_09465</name>
</gene>
<accession>A0A6M8HPM5</accession>
<evidence type="ECO:0000256" key="1">
    <source>
        <dbReference type="ARBA" id="ARBA00004141"/>
    </source>
</evidence>
<dbReference type="InterPro" id="IPR022764">
    <property type="entry name" value="Peptidase_S54_rhomboid_dom"/>
</dbReference>
<dbReference type="AlphaFoldDB" id="A0A6M8HPM5"/>
<dbReference type="GO" id="GO:0004252">
    <property type="term" value="F:serine-type endopeptidase activity"/>
    <property type="evidence" value="ECO:0007669"/>
    <property type="project" value="InterPro"/>
</dbReference>
<evidence type="ECO:0000259" key="8">
    <source>
        <dbReference type="Pfam" id="PF01694"/>
    </source>
</evidence>
<protein>
    <submittedName>
        <fullName evidence="9">Rhomboid family intramembrane serine protease</fullName>
    </submittedName>
</protein>
<feature type="transmembrane region" description="Helical" evidence="7">
    <location>
        <begin position="60"/>
        <end position="79"/>
    </location>
</feature>
<name>A0A6M8HPM5_9PROT</name>
<dbReference type="EMBL" id="CP053708">
    <property type="protein sequence ID" value="QKE90240.1"/>
    <property type="molecule type" value="Genomic_DNA"/>
</dbReference>
<dbReference type="GO" id="GO:0006508">
    <property type="term" value="P:proteolysis"/>
    <property type="evidence" value="ECO:0007669"/>
    <property type="project" value="UniProtKB-KW"/>
</dbReference>
<evidence type="ECO:0000313" key="9">
    <source>
        <dbReference type="EMBL" id="QKE90240.1"/>
    </source>
</evidence>
<feature type="transmembrane region" description="Helical" evidence="7">
    <location>
        <begin position="142"/>
        <end position="164"/>
    </location>
</feature>
<feature type="transmembrane region" description="Helical" evidence="7">
    <location>
        <begin position="230"/>
        <end position="249"/>
    </location>
</feature>
<dbReference type="PANTHER" id="PTHR43731">
    <property type="entry name" value="RHOMBOID PROTEASE"/>
    <property type="match status" value="1"/>
</dbReference>
<feature type="transmembrane region" description="Helical" evidence="7">
    <location>
        <begin position="27"/>
        <end position="48"/>
    </location>
</feature>
<keyword evidence="10" id="KW-1185">Reference proteome</keyword>
<dbReference type="Gene3D" id="1.20.1540.10">
    <property type="entry name" value="Rhomboid-like"/>
    <property type="match status" value="1"/>
</dbReference>
<dbReference type="KEGG" id="lck:HN018_09465"/>
<keyword evidence="6 7" id="KW-0472">Membrane</keyword>
<dbReference type="InterPro" id="IPR035952">
    <property type="entry name" value="Rhomboid-like_sf"/>
</dbReference>
<evidence type="ECO:0000256" key="5">
    <source>
        <dbReference type="ARBA" id="ARBA00022989"/>
    </source>
</evidence>
<evidence type="ECO:0000256" key="2">
    <source>
        <dbReference type="ARBA" id="ARBA00009045"/>
    </source>
</evidence>
<evidence type="ECO:0000256" key="4">
    <source>
        <dbReference type="ARBA" id="ARBA00022801"/>
    </source>
</evidence>
<dbReference type="Pfam" id="PF01694">
    <property type="entry name" value="Rhomboid"/>
    <property type="match status" value="1"/>
</dbReference>
<reference evidence="9 10" key="1">
    <citation type="journal article" date="2014" name="World J. Microbiol. Biotechnol.">
        <title>Biodiversity and physiological characteristics of Antarctic and Arctic lichens-associated bacteria.</title>
        <authorList>
            <person name="Lee Y.M."/>
            <person name="Kim E.H."/>
            <person name="Lee H.K."/>
            <person name="Hong S.G."/>
        </authorList>
    </citation>
    <scope>NUCLEOTIDE SEQUENCE [LARGE SCALE GENOMIC DNA]</scope>
    <source>
        <strain evidence="9 10">PAMC 26569</strain>
    </source>
</reference>
<evidence type="ECO:0000313" key="10">
    <source>
        <dbReference type="Proteomes" id="UP000500767"/>
    </source>
</evidence>
<dbReference type="InterPro" id="IPR050925">
    <property type="entry name" value="Rhomboid_protease_S54"/>
</dbReference>
<dbReference type="RefSeq" id="WP_171834079.1">
    <property type="nucleotide sequence ID" value="NZ_CP053708.1"/>
</dbReference>
<dbReference type="Proteomes" id="UP000500767">
    <property type="component" value="Chromosome"/>
</dbReference>
<keyword evidence="5 7" id="KW-1133">Transmembrane helix</keyword>
<evidence type="ECO:0000256" key="7">
    <source>
        <dbReference type="SAM" id="Phobius"/>
    </source>
</evidence>
<sequence>MRTSSGGTLSYSRMPRNASEAGVVTRWPVSTLLLLAILVAVFAVEVHLAPPGEDKGLSPYTQIMVGGLTGSLAHAGQWYRLLSSAFLHANPRHLFMNAFALGLAGYALERIVGHAWVVCIFAMGAVCGGLASVLMLPSSTVTVGASGGIMALLGALYMTSFRVPRSPARWRIQSKAIYFGVPGLIPHHAVGSLQTNYAAHFGGAIFGILIGGLLLAGWESFSTRPPHAHGATVLATVALLAAGFSAYGVSSTYGAQPHLNRFIPPASIPKKDVDMVAHGDALAIAFPDDARAHVFAGMAHLSRMDRMGAEGELETALRLDASEPGLYSRTFMNTVHVLLATLFSKDGRPIEAVAMAQPFCRQPNWTQQSPRLVALVRAGHLCS</sequence>
<comment type="similarity">
    <text evidence="2">Belongs to the peptidase S54 family.</text>
</comment>
<keyword evidence="9" id="KW-0645">Protease</keyword>
<comment type="subcellular location">
    <subcellularLocation>
        <location evidence="1">Membrane</location>
        <topology evidence="1">Multi-pass membrane protein</topology>
    </subcellularLocation>
</comment>
<dbReference type="PANTHER" id="PTHR43731:SF14">
    <property type="entry name" value="PRESENILIN-ASSOCIATED RHOMBOID-LIKE PROTEIN, MITOCHONDRIAL"/>
    <property type="match status" value="1"/>
</dbReference>
<keyword evidence="3 7" id="KW-0812">Transmembrane</keyword>
<feature type="domain" description="Peptidase S54 rhomboid" evidence="8">
    <location>
        <begin position="76"/>
        <end position="215"/>
    </location>
</feature>
<keyword evidence="4" id="KW-0378">Hydrolase</keyword>
<evidence type="ECO:0000256" key="6">
    <source>
        <dbReference type="ARBA" id="ARBA00023136"/>
    </source>
</evidence>
<organism evidence="9 10">
    <name type="scientific">Lichenicola cladoniae</name>
    <dbReference type="NCBI Taxonomy" id="1484109"/>
    <lineage>
        <taxon>Bacteria</taxon>
        <taxon>Pseudomonadati</taxon>
        <taxon>Pseudomonadota</taxon>
        <taxon>Alphaproteobacteria</taxon>
        <taxon>Acetobacterales</taxon>
        <taxon>Acetobacteraceae</taxon>
        <taxon>Lichenicola</taxon>
    </lineage>
</organism>
<dbReference type="SUPFAM" id="SSF144091">
    <property type="entry name" value="Rhomboid-like"/>
    <property type="match status" value="1"/>
</dbReference>
<evidence type="ECO:0000256" key="3">
    <source>
        <dbReference type="ARBA" id="ARBA00022692"/>
    </source>
</evidence>
<proteinExistence type="inferred from homology"/>
<feature type="transmembrane region" description="Helical" evidence="7">
    <location>
        <begin position="115"/>
        <end position="136"/>
    </location>
</feature>